<dbReference type="EMBL" id="JBCGDP010000001">
    <property type="protein sequence ID" value="MEM0574991.1"/>
    <property type="molecule type" value="Genomic_DNA"/>
</dbReference>
<comment type="caution">
    <text evidence="1">The sequence shown here is derived from an EMBL/GenBank/DDBJ whole genome shotgun (WGS) entry which is preliminary data.</text>
</comment>
<reference evidence="1 2" key="1">
    <citation type="submission" date="2024-03" db="EMBL/GenBank/DDBJ databases">
        <title>Two novel species of the genus Flavobacterium exhibiting potentially degradation of complex polysaccharides.</title>
        <authorList>
            <person name="Lian X."/>
        </authorList>
    </citation>
    <scope>NUCLEOTIDE SEQUENCE [LARGE SCALE GENOMIC DNA]</scope>
    <source>
        <strain evidence="1 2">N6</strain>
    </source>
</reference>
<accession>A0ABU9NI33</accession>
<dbReference type="InterPro" id="IPR025366">
    <property type="entry name" value="DUF4270"/>
</dbReference>
<dbReference type="Proteomes" id="UP001468798">
    <property type="component" value="Unassembled WGS sequence"/>
</dbReference>
<evidence type="ECO:0000313" key="2">
    <source>
        <dbReference type="Proteomes" id="UP001468798"/>
    </source>
</evidence>
<keyword evidence="2" id="KW-1185">Reference proteome</keyword>
<gene>
    <name evidence="1" type="ORF">WFZ86_00605</name>
</gene>
<name>A0ABU9NI33_9FLAO</name>
<proteinExistence type="predicted"/>
<dbReference type="PROSITE" id="PS51257">
    <property type="entry name" value="PROKAR_LIPOPROTEIN"/>
    <property type="match status" value="1"/>
</dbReference>
<dbReference type="RefSeq" id="WP_342690147.1">
    <property type="nucleotide sequence ID" value="NZ_JBCGDP010000001.1"/>
</dbReference>
<protein>
    <submittedName>
        <fullName evidence="1">DUF4270 family protein</fullName>
    </submittedName>
</protein>
<sequence length="444" mass="49742">MYRFLVVFFVLAVVISCDSDVDEGKFIVGSDYLSVTNKVLLLDTLTVDLSTIQLDSLITSNTSRILVGNYLDPLFGNVVSESYFQLSPSTYAIEDATSDTNAPNYVFDSIAMILKYDRYYYGDTTKVQNLSVHQLTQKVKPVSIDNSVTSFYNNSKLKYESQSLGALTYKPRPIGRDSLNVRLNDSFGSALFLKLQKKEITDINELIDYFKGIVIKSGSSSSNCVVGFGPSSVLRLYYSDSKSKIEEKSLYRDFTIADLNKQFNAIQSDRTGTLIENLPTSRYNLPSANVFNQSFTQSGTGVLSRVSFPNLKQLQYIAAKGSIIKAELFIRPVKNSYSKSFPLADSLQVYTSDNLNRITSRLYANDGSPVYGILNTKEDEFNESIGYTILIGDFLRKEVLKLTETKASLLLALPSFDKGVNRVVFGDQSNKESKLQLKIYYITY</sequence>
<evidence type="ECO:0000313" key="1">
    <source>
        <dbReference type="EMBL" id="MEM0574991.1"/>
    </source>
</evidence>
<organism evidence="1 2">
    <name type="scientific">Flavobacterium polysaccharolyticum</name>
    <dbReference type="NCBI Taxonomy" id="3133148"/>
    <lineage>
        <taxon>Bacteria</taxon>
        <taxon>Pseudomonadati</taxon>
        <taxon>Bacteroidota</taxon>
        <taxon>Flavobacteriia</taxon>
        <taxon>Flavobacteriales</taxon>
        <taxon>Flavobacteriaceae</taxon>
        <taxon>Flavobacterium</taxon>
    </lineage>
</organism>
<dbReference type="Pfam" id="PF14092">
    <property type="entry name" value="DUF4270"/>
    <property type="match status" value="1"/>
</dbReference>